<protein>
    <submittedName>
        <fullName evidence="1">Uncharacterized protein</fullName>
    </submittedName>
</protein>
<dbReference type="EMBL" id="CM044707">
    <property type="protein sequence ID" value="KAI5655097.1"/>
    <property type="molecule type" value="Genomic_DNA"/>
</dbReference>
<gene>
    <name evidence="1" type="ORF">M9H77_32284</name>
</gene>
<dbReference type="Proteomes" id="UP001060085">
    <property type="component" value="Linkage Group LG07"/>
</dbReference>
<evidence type="ECO:0000313" key="1">
    <source>
        <dbReference type="EMBL" id="KAI5655097.1"/>
    </source>
</evidence>
<proteinExistence type="predicted"/>
<evidence type="ECO:0000313" key="2">
    <source>
        <dbReference type="Proteomes" id="UP001060085"/>
    </source>
</evidence>
<sequence>MMRNNERASRENRLSKDEQPSSQLPASGDQVRKRSMPSDNEDLNNNNDVIHKKVRYGPNSYAAQISERSDGGQEYVNGMPSKVPLLDRNMNPVEQMIAMIGALIAEGERGVESLELLVSNIHPDLLADIVITNMRHLPPNPPPLTRVGTPLQGDSMGSQVAVSIGYTNSVITQDIGAQVPVSLSNVSNPSLVDVSASNNLPSDSKRDPRRDPRRLDPRRMPVSAPVPVTAAEDSANDVHSGTISISAPSSFSAPFSSPVFSSSEDILIPLMPKSEAGSTNIENPLISLADPVIVQEDAKKQESKEVVPQMEEKSALDVPDFSVSEAEKESTVQRSSGVTLIDEAYSPPSEEMDELSPAISNPETSEDSCVELPVLPSFVDLSEEQKTNLRRLAIRRVFDSYKVLRGSDSNQTRLALLARLVAQVGFDLSGAGEGGDVKIMTLNCDKSCNISSPSVPWGYVKCFSINYQADLDQYAENFAIDADDDAILSIQKHLALDYHHQKGHELAMHVLYHLHSLFVSDSEQSSSSAAVLYDKFLTGVAKSLLDTLPATDKSFSRLLSEVPLLTDSVLRLLDDYLRGERYSGKDDGERITQGLAVVWTLILVRPVNRQVCLDIALKLCLDYFSAVGT</sequence>
<reference evidence="2" key="1">
    <citation type="journal article" date="2023" name="Nat. Plants">
        <title>Single-cell RNA sequencing provides a high-resolution roadmap for understanding the multicellular compartmentation of specialized metabolism.</title>
        <authorList>
            <person name="Sun S."/>
            <person name="Shen X."/>
            <person name="Li Y."/>
            <person name="Li Y."/>
            <person name="Wang S."/>
            <person name="Li R."/>
            <person name="Zhang H."/>
            <person name="Shen G."/>
            <person name="Guo B."/>
            <person name="Wei J."/>
            <person name="Xu J."/>
            <person name="St-Pierre B."/>
            <person name="Chen S."/>
            <person name="Sun C."/>
        </authorList>
    </citation>
    <scope>NUCLEOTIDE SEQUENCE [LARGE SCALE GENOMIC DNA]</scope>
</reference>
<accession>A0ACC0A573</accession>
<organism evidence="1 2">
    <name type="scientific">Catharanthus roseus</name>
    <name type="common">Madagascar periwinkle</name>
    <name type="synonym">Vinca rosea</name>
    <dbReference type="NCBI Taxonomy" id="4058"/>
    <lineage>
        <taxon>Eukaryota</taxon>
        <taxon>Viridiplantae</taxon>
        <taxon>Streptophyta</taxon>
        <taxon>Embryophyta</taxon>
        <taxon>Tracheophyta</taxon>
        <taxon>Spermatophyta</taxon>
        <taxon>Magnoliopsida</taxon>
        <taxon>eudicotyledons</taxon>
        <taxon>Gunneridae</taxon>
        <taxon>Pentapetalae</taxon>
        <taxon>asterids</taxon>
        <taxon>lamiids</taxon>
        <taxon>Gentianales</taxon>
        <taxon>Apocynaceae</taxon>
        <taxon>Rauvolfioideae</taxon>
        <taxon>Vinceae</taxon>
        <taxon>Catharanthinae</taxon>
        <taxon>Catharanthus</taxon>
    </lineage>
</organism>
<name>A0ACC0A573_CATRO</name>
<comment type="caution">
    <text evidence="1">The sequence shown here is derived from an EMBL/GenBank/DDBJ whole genome shotgun (WGS) entry which is preliminary data.</text>
</comment>
<keyword evidence="2" id="KW-1185">Reference proteome</keyword>